<feature type="region of interest" description="Disordered" evidence="1">
    <location>
        <begin position="1"/>
        <end position="71"/>
    </location>
</feature>
<keyword evidence="3" id="KW-1185">Reference proteome</keyword>
<comment type="caution">
    <text evidence="2">The sequence shown here is derived from an EMBL/GenBank/DDBJ whole genome shotgun (WGS) entry which is preliminary data.</text>
</comment>
<feature type="compositionally biased region" description="Low complexity" evidence="1">
    <location>
        <begin position="11"/>
        <end position="29"/>
    </location>
</feature>
<organism evidence="2 3">
    <name type="scientific">Streptomyces poonensis</name>
    <dbReference type="NCBI Taxonomy" id="68255"/>
    <lineage>
        <taxon>Bacteria</taxon>
        <taxon>Bacillati</taxon>
        <taxon>Actinomycetota</taxon>
        <taxon>Actinomycetes</taxon>
        <taxon>Kitasatosporales</taxon>
        <taxon>Streptomycetaceae</taxon>
        <taxon>Streptomyces</taxon>
    </lineage>
</organism>
<protein>
    <submittedName>
        <fullName evidence="2">Uncharacterized protein</fullName>
    </submittedName>
</protein>
<evidence type="ECO:0000313" key="3">
    <source>
        <dbReference type="Proteomes" id="UP000622166"/>
    </source>
</evidence>
<evidence type="ECO:0000256" key="1">
    <source>
        <dbReference type="SAM" id="MobiDB-lite"/>
    </source>
</evidence>
<proteinExistence type="predicted"/>
<reference evidence="2" key="2">
    <citation type="submission" date="2020-09" db="EMBL/GenBank/DDBJ databases">
        <authorList>
            <person name="Sun Q."/>
            <person name="Ohkuma M."/>
        </authorList>
    </citation>
    <scope>NUCLEOTIDE SEQUENCE</scope>
    <source>
        <strain evidence="2">JCM 4815</strain>
    </source>
</reference>
<sequence>MTGAARGGTYASRTTPSSRRSSGATRTGAESSYMAEVTGGTEDWTGDGPEDGYAEEEDEGMRDTSDSCGVR</sequence>
<reference evidence="2" key="1">
    <citation type="journal article" date="2014" name="Int. J. Syst. Evol. Microbiol.">
        <title>Complete genome sequence of Corynebacterium casei LMG S-19264T (=DSM 44701T), isolated from a smear-ripened cheese.</title>
        <authorList>
            <consortium name="US DOE Joint Genome Institute (JGI-PGF)"/>
            <person name="Walter F."/>
            <person name="Albersmeier A."/>
            <person name="Kalinowski J."/>
            <person name="Ruckert C."/>
        </authorList>
    </citation>
    <scope>NUCLEOTIDE SEQUENCE</scope>
    <source>
        <strain evidence="2">JCM 4815</strain>
    </source>
</reference>
<evidence type="ECO:0000313" key="2">
    <source>
        <dbReference type="EMBL" id="GGZ15599.1"/>
    </source>
</evidence>
<feature type="compositionally biased region" description="Acidic residues" evidence="1">
    <location>
        <begin position="44"/>
        <end position="60"/>
    </location>
</feature>
<accession>A0A918UK23</accession>
<dbReference type="AlphaFoldDB" id="A0A918UK23"/>
<dbReference type="EMBL" id="BMVW01000007">
    <property type="protein sequence ID" value="GGZ15599.1"/>
    <property type="molecule type" value="Genomic_DNA"/>
</dbReference>
<dbReference type="Proteomes" id="UP000622166">
    <property type="component" value="Unassembled WGS sequence"/>
</dbReference>
<name>A0A918UK23_9ACTN</name>
<gene>
    <name evidence="2" type="ORF">GCM10010365_39260</name>
</gene>